<feature type="binding site" evidence="17">
    <location>
        <begin position="414"/>
        <end position="421"/>
    </location>
    <ligand>
        <name>ATP</name>
        <dbReference type="ChEBI" id="CHEBI:30616"/>
    </ligand>
</feature>
<dbReference type="InterPro" id="IPR040198">
    <property type="entry name" value="Fido_containing"/>
</dbReference>
<evidence type="ECO:0000313" key="22">
    <source>
        <dbReference type="EMBL" id="VDO32564.1"/>
    </source>
</evidence>
<name>A0A0R3QV35_9BILA</name>
<keyword evidence="10 20" id="KW-1133">Transmembrane helix</keyword>
<keyword evidence="5" id="KW-0548">Nucleotidyltransferase</keyword>
<dbReference type="InterPro" id="IPR011990">
    <property type="entry name" value="TPR-like_helical_dom_sf"/>
</dbReference>
<feature type="binding site" evidence="17">
    <location>
        <begin position="446"/>
        <end position="447"/>
    </location>
    <ligand>
        <name>ATP</name>
        <dbReference type="ChEBI" id="CHEBI:30616"/>
    </ligand>
</feature>
<dbReference type="Gene3D" id="1.25.40.10">
    <property type="entry name" value="Tetratricopeptide repeat domain"/>
    <property type="match status" value="1"/>
</dbReference>
<reference evidence="24" key="1">
    <citation type="submission" date="2017-02" db="UniProtKB">
        <authorList>
            <consortium name="WormBaseParasite"/>
        </authorList>
    </citation>
    <scope>IDENTIFICATION</scope>
</reference>
<evidence type="ECO:0000256" key="9">
    <source>
        <dbReference type="ARBA" id="ARBA00022840"/>
    </source>
</evidence>
<keyword evidence="3" id="KW-0808">Transferase</keyword>
<dbReference type="STRING" id="42155.A0A0R3QV35"/>
<evidence type="ECO:0000256" key="14">
    <source>
        <dbReference type="ARBA" id="ARBA00048696"/>
    </source>
</evidence>
<reference evidence="22 23" key="2">
    <citation type="submission" date="2018-11" db="EMBL/GenBank/DDBJ databases">
        <authorList>
            <consortium name="Pathogen Informatics"/>
        </authorList>
    </citation>
    <scope>NUCLEOTIDE SEQUENCE [LARGE SCALE GENOMIC DNA]</scope>
</reference>
<dbReference type="SUPFAM" id="SSF48452">
    <property type="entry name" value="TPR-like"/>
    <property type="match status" value="1"/>
</dbReference>
<keyword evidence="6" id="KW-0677">Repeat</keyword>
<dbReference type="InterPro" id="IPR003812">
    <property type="entry name" value="Fido"/>
</dbReference>
<keyword evidence="4 20" id="KW-0812">Transmembrane</keyword>
<evidence type="ECO:0000256" key="1">
    <source>
        <dbReference type="ARBA" id="ARBA00004167"/>
    </source>
</evidence>
<comment type="similarity">
    <text evidence="2">Belongs to the fic family.</text>
</comment>
<evidence type="ECO:0000256" key="3">
    <source>
        <dbReference type="ARBA" id="ARBA00022679"/>
    </source>
</evidence>
<keyword evidence="23" id="KW-1185">Reference proteome</keyword>
<dbReference type="PANTHER" id="PTHR13504:SF34">
    <property type="entry name" value="PROTEIN ADENYLYLTRANSFERASE FICD"/>
    <property type="match status" value="1"/>
</dbReference>
<keyword evidence="9 17" id="KW-0067">ATP-binding</keyword>
<evidence type="ECO:0000256" key="20">
    <source>
        <dbReference type="SAM" id="Phobius"/>
    </source>
</evidence>
<feature type="transmembrane region" description="Helical" evidence="20">
    <location>
        <begin position="12"/>
        <end position="33"/>
    </location>
</feature>
<dbReference type="Gene3D" id="1.10.3290.10">
    <property type="entry name" value="Fido-like domain"/>
    <property type="match status" value="1"/>
</dbReference>
<gene>
    <name evidence="22" type="ORF">BTMF_LOCUS9621</name>
</gene>
<evidence type="ECO:0000256" key="16">
    <source>
        <dbReference type="PIRSR" id="PIRSR640198-1"/>
    </source>
</evidence>
<dbReference type="InterPro" id="IPR036597">
    <property type="entry name" value="Fido-like_dom_sf"/>
</dbReference>
<dbReference type="Proteomes" id="UP000280834">
    <property type="component" value="Unassembled WGS sequence"/>
</dbReference>
<sequence length="508" mass="57695">MSSGTNVFSKPWVRVVALSIVVSICIQTLPILVQRIVISQYLICNLQFSPEFIKQADYCSAHFSRKRYVGTTELGYFVDPLSVEPRYFEEVERAVAGTIQANVIQWGWETEKEAFAALKAAIQSRTQGNMEKAELIIQHALALAPHHPDILTEYGLVVEMGRKNVVEAEELYSRALSYNPHHPEALIRRARTLPIVEEIDREMLKKLHEKRSYFSRIPKTNMALRKAMKESYFLHIYHTVAIEGNTMSLGQTRSILETRMAVAGKSIMEHNEILGMDAALKFINQSVAYVSYFTLQDILDIHSHVLGFVDPEVAGVFRKSQVGGDCFIILEQYRTGNFGIVAFDVLFCYSFFHDVRYSFEVFVSSFTTVPANMVPGEMEEMVKWLNEEDSLLLDPIERAAIAHYKLVSIHPFIDGNGRTARLLMNLILMQSGFPPVIIPVEARSDYYDTLNAANRGNLRPFIRFIARQTDATLQLYINSATTCDYREESGECSISTAPKISAQQEETW</sequence>
<proteinExistence type="inferred from homology"/>
<keyword evidence="11 20" id="KW-0472">Membrane</keyword>
<feature type="active site" evidence="16">
    <location>
        <position position="410"/>
    </location>
</feature>
<feature type="binding site" evidence="17">
    <location>
        <position position="454"/>
    </location>
    <ligand>
        <name>ATP</name>
        <dbReference type="ChEBI" id="CHEBI:30616"/>
    </ligand>
</feature>
<evidence type="ECO:0000256" key="12">
    <source>
        <dbReference type="ARBA" id="ARBA00034531"/>
    </source>
</evidence>
<evidence type="ECO:0000259" key="21">
    <source>
        <dbReference type="PROSITE" id="PS51459"/>
    </source>
</evidence>
<comment type="catalytic activity">
    <reaction evidence="15">
        <text>3-O-(5'-adenylyl)-L-threonyl-[protein] + H2O = L-threonyl-[protein] + AMP + H(+)</text>
        <dbReference type="Rhea" id="RHEA:55932"/>
        <dbReference type="Rhea" id="RHEA-COMP:11060"/>
        <dbReference type="Rhea" id="RHEA-COMP:13847"/>
        <dbReference type="ChEBI" id="CHEBI:15377"/>
        <dbReference type="ChEBI" id="CHEBI:15378"/>
        <dbReference type="ChEBI" id="CHEBI:30013"/>
        <dbReference type="ChEBI" id="CHEBI:138113"/>
        <dbReference type="ChEBI" id="CHEBI:456215"/>
    </reaction>
</comment>
<evidence type="ECO:0000256" key="5">
    <source>
        <dbReference type="ARBA" id="ARBA00022695"/>
    </source>
</evidence>
<comment type="catalytic activity">
    <reaction evidence="14">
        <text>L-tyrosyl-[protein] + ATP = O-(5'-adenylyl)-L-tyrosyl-[protein] + diphosphate</text>
        <dbReference type="Rhea" id="RHEA:54288"/>
        <dbReference type="Rhea" id="RHEA-COMP:10136"/>
        <dbReference type="Rhea" id="RHEA-COMP:13846"/>
        <dbReference type="ChEBI" id="CHEBI:30616"/>
        <dbReference type="ChEBI" id="CHEBI:33019"/>
        <dbReference type="ChEBI" id="CHEBI:46858"/>
        <dbReference type="ChEBI" id="CHEBI:83624"/>
        <dbReference type="EC" id="2.7.7.108"/>
    </reaction>
</comment>
<evidence type="ECO:0000256" key="18">
    <source>
        <dbReference type="PIRSR" id="PIRSR640198-3"/>
    </source>
</evidence>
<dbReference type="EMBL" id="UZAG01017056">
    <property type="protein sequence ID" value="VDO32564.1"/>
    <property type="molecule type" value="Genomic_DNA"/>
</dbReference>
<comment type="catalytic activity">
    <reaction evidence="13">
        <text>L-threonyl-[protein] + ATP = 3-O-(5'-adenylyl)-L-threonyl-[protein] + diphosphate</text>
        <dbReference type="Rhea" id="RHEA:54292"/>
        <dbReference type="Rhea" id="RHEA-COMP:11060"/>
        <dbReference type="Rhea" id="RHEA-COMP:13847"/>
        <dbReference type="ChEBI" id="CHEBI:30013"/>
        <dbReference type="ChEBI" id="CHEBI:30616"/>
        <dbReference type="ChEBI" id="CHEBI:33019"/>
        <dbReference type="ChEBI" id="CHEBI:138113"/>
        <dbReference type="EC" id="2.7.7.108"/>
    </reaction>
</comment>
<dbReference type="GO" id="GO:0070733">
    <property type="term" value="F:AMPylase activity"/>
    <property type="evidence" value="ECO:0007669"/>
    <property type="project" value="UniProtKB-EC"/>
</dbReference>
<evidence type="ECO:0000256" key="13">
    <source>
        <dbReference type="ARBA" id="ARBA00047939"/>
    </source>
</evidence>
<evidence type="ECO:0000256" key="7">
    <source>
        <dbReference type="ARBA" id="ARBA00022741"/>
    </source>
</evidence>
<keyword evidence="7 17" id="KW-0547">Nucleotide-binding</keyword>
<evidence type="ECO:0000256" key="8">
    <source>
        <dbReference type="ARBA" id="ARBA00022803"/>
    </source>
</evidence>
<dbReference type="PANTHER" id="PTHR13504">
    <property type="entry name" value="FIDO DOMAIN-CONTAINING PROTEIN DDB_G0283145"/>
    <property type="match status" value="1"/>
</dbReference>
<organism evidence="24">
    <name type="scientific">Brugia timori</name>
    <dbReference type="NCBI Taxonomy" id="42155"/>
    <lineage>
        <taxon>Eukaryota</taxon>
        <taxon>Metazoa</taxon>
        <taxon>Ecdysozoa</taxon>
        <taxon>Nematoda</taxon>
        <taxon>Chromadorea</taxon>
        <taxon>Rhabditida</taxon>
        <taxon>Spirurina</taxon>
        <taxon>Spiruromorpha</taxon>
        <taxon>Filarioidea</taxon>
        <taxon>Onchocercidae</taxon>
        <taxon>Brugia</taxon>
    </lineage>
</organism>
<evidence type="ECO:0000256" key="4">
    <source>
        <dbReference type="ARBA" id="ARBA00022692"/>
    </source>
</evidence>
<dbReference type="EC" id="2.7.7.108" evidence="12"/>
<evidence type="ECO:0000313" key="24">
    <source>
        <dbReference type="WBParaSite" id="BTMF_0001158701-mRNA-1"/>
    </source>
</evidence>
<feature type="glycosylation site" description="N-linked (GlcNAc...) asparagine" evidence="19">
    <location>
        <position position="284"/>
    </location>
</feature>
<dbReference type="PROSITE" id="PS51459">
    <property type="entry name" value="FIDO"/>
    <property type="match status" value="1"/>
</dbReference>
<dbReference type="GO" id="GO:0016020">
    <property type="term" value="C:membrane"/>
    <property type="evidence" value="ECO:0007669"/>
    <property type="project" value="UniProtKB-SubCell"/>
</dbReference>
<dbReference type="WBParaSite" id="BTMF_0001158701-mRNA-1">
    <property type="protein sequence ID" value="BTMF_0001158701-mRNA-1"/>
    <property type="gene ID" value="BTMF_0001158701"/>
</dbReference>
<accession>A0A0R3QV35</accession>
<evidence type="ECO:0000256" key="15">
    <source>
        <dbReference type="ARBA" id="ARBA00049297"/>
    </source>
</evidence>
<feature type="site" description="Important for autoinhibition of adenylyltransferase activity" evidence="18">
    <location>
        <position position="243"/>
    </location>
</feature>
<dbReference type="Pfam" id="PF02661">
    <property type="entry name" value="Fic"/>
    <property type="match status" value="1"/>
</dbReference>
<evidence type="ECO:0000256" key="6">
    <source>
        <dbReference type="ARBA" id="ARBA00022737"/>
    </source>
</evidence>
<evidence type="ECO:0000313" key="23">
    <source>
        <dbReference type="Proteomes" id="UP000280834"/>
    </source>
</evidence>
<evidence type="ECO:0000256" key="19">
    <source>
        <dbReference type="PIRSR" id="PIRSR640198-4"/>
    </source>
</evidence>
<evidence type="ECO:0000256" key="11">
    <source>
        <dbReference type="ARBA" id="ARBA00023136"/>
    </source>
</evidence>
<feature type="domain" description="Fido" evidence="21">
    <location>
        <begin position="293"/>
        <end position="467"/>
    </location>
</feature>
<evidence type="ECO:0000256" key="10">
    <source>
        <dbReference type="ARBA" id="ARBA00022989"/>
    </source>
</evidence>
<evidence type="ECO:0000256" key="17">
    <source>
        <dbReference type="PIRSR" id="PIRSR640198-2"/>
    </source>
</evidence>
<comment type="subcellular location">
    <subcellularLocation>
        <location evidence="1">Membrane</location>
        <topology evidence="1">Single-pass membrane protein</topology>
    </subcellularLocation>
</comment>
<keyword evidence="8" id="KW-0802">TPR repeat</keyword>
<dbReference type="AlphaFoldDB" id="A0A0R3QV35"/>
<evidence type="ECO:0000256" key="2">
    <source>
        <dbReference type="ARBA" id="ARBA00009742"/>
    </source>
</evidence>
<protein>
    <recommendedName>
        <fullName evidence="12">protein adenylyltransferase</fullName>
        <ecNumber evidence="12">2.7.7.108</ecNumber>
    </recommendedName>
</protein>
<dbReference type="GO" id="GO:0005524">
    <property type="term" value="F:ATP binding"/>
    <property type="evidence" value="ECO:0007669"/>
    <property type="project" value="UniProtKB-KW"/>
</dbReference>
<dbReference type="SUPFAM" id="SSF140931">
    <property type="entry name" value="Fic-like"/>
    <property type="match status" value="1"/>
</dbReference>